<dbReference type="Proteomes" id="UP000293823">
    <property type="component" value="Unassembled WGS sequence"/>
</dbReference>
<dbReference type="GO" id="GO:0003677">
    <property type="term" value="F:DNA binding"/>
    <property type="evidence" value="ECO:0007669"/>
    <property type="project" value="UniProtKB-KW"/>
</dbReference>
<dbReference type="EMBL" id="PEJP01000064">
    <property type="protein sequence ID" value="RYO39766.1"/>
    <property type="molecule type" value="Genomic_DNA"/>
</dbReference>
<dbReference type="PROSITE" id="PS51253">
    <property type="entry name" value="HTH_CENPB"/>
    <property type="match status" value="1"/>
</dbReference>
<reference evidence="4" key="1">
    <citation type="journal article" date="2019" name="bioRxiv">
        <title>Genomics, evolutionary history and diagnostics of the Alternaria alternata species group including apple and Asian pear pathotypes.</title>
        <authorList>
            <person name="Armitage A.D."/>
            <person name="Cockerton H.M."/>
            <person name="Sreenivasaprasad S."/>
            <person name="Woodhall J.W."/>
            <person name="Lane C.R."/>
            <person name="Harrison R.J."/>
            <person name="Clarkson J.P."/>
        </authorList>
    </citation>
    <scope>NUCLEOTIDE SEQUENCE [LARGE SCALE GENOMIC DNA]</scope>
    <source>
        <strain evidence="4">RGR 97.0016</strain>
    </source>
</reference>
<evidence type="ECO:0000259" key="2">
    <source>
        <dbReference type="PROSITE" id="PS51253"/>
    </source>
</evidence>
<comment type="caution">
    <text evidence="3">The sequence shown here is derived from an EMBL/GenBank/DDBJ whole genome shotgun (WGS) entry which is preliminary data.</text>
</comment>
<protein>
    <recommendedName>
        <fullName evidence="2">HTH CENPB-type domain-containing protein</fullName>
    </recommendedName>
</protein>
<keyword evidence="1" id="KW-0238">DNA-binding</keyword>
<accession>A0A4Q4QF92</accession>
<organism evidence="3 4">
    <name type="scientific">Alternaria arborescens</name>
    <dbReference type="NCBI Taxonomy" id="156630"/>
    <lineage>
        <taxon>Eukaryota</taxon>
        <taxon>Fungi</taxon>
        <taxon>Dikarya</taxon>
        <taxon>Ascomycota</taxon>
        <taxon>Pezizomycotina</taxon>
        <taxon>Dothideomycetes</taxon>
        <taxon>Pleosporomycetidae</taxon>
        <taxon>Pleosporales</taxon>
        <taxon>Pleosporineae</taxon>
        <taxon>Pleosporaceae</taxon>
        <taxon>Alternaria</taxon>
        <taxon>Alternaria sect. Alternaria</taxon>
    </lineage>
</organism>
<dbReference type="InterPro" id="IPR006600">
    <property type="entry name" value="HTH_CenpB_DNA-bd_dom"/>
</dbReference>
<sequence length="151" mass="17265">MAALGTPIRVKYIPALAFSLARRRCTTKATKPPNKNWPQAFRRRHPQLRSRKTSAMDWKRHDNNIADKIPQWFEVIEPELRRPEIRPENVYNMDETGVMLSMLGSVTVLVDRSDKRDYRGAGVKRTMVTAIECISASGECLKPMIIWPASG</sequence>
<dbReference type="OrthoDB" id="4357141at2759"/>
<dbReference type="AlphaFoldDB" id="A0A4Q4QF92"/>
<gene>
    <name evidence="3" type="ORF">AA0113_g11161</name>
</gene>
<evidence type="ECO:0000256" key="1">
    <source>
        <dbReference type="ARBA" id="ARBA00023125"/>
    </source>
</evidence>
<proteinExistence type="predicted"/>
<keyword evidence="4" id="KW-1185">Reference proteome</keyword>
<evidence type="ECO:0000313" key="4">
    <source>
        <dbReference type="Proteomes" id="UP000293823"/>
    </source>
</evidence>
<feature type="domain" description="HTH CENPB-type" evidence="2">
    <location>
        <begin position="1"/>
        <end position="51"/>
    </location>
</feature>
<evidence type="ECO:0000313" key="3">
    <source>
        <dbReference type="EMBL" id="RYO39766.1"/>
    </source>
</evidence>
<name>A0A4Q4QF92_9PLEO</name>